<dbReference type="InterPro" id="IPR000297">
    <property type="entry name" value="PPIase_PpiC"/>
</dbReference>
<evidence type="ECO:0000313" key="18">
    <source>
        <dbReference type="Proteomes" id="UP000052023"/>
    </source>
</evidence>
<evidence type="ECO:0000256" key="8">
    <source>
        <dbReference type="ARBA" id="ARBA00023186"/>
    </source>
</evidence>
<evidence type="ECO:0000256" key="5">
    <source>
        <dbReference type="ARBA" id="ARBA00022692"/>
    </source>
</evidence>
<dbReference type="EMBL" id="LLYA01000101">
    <property type="protein sequence ID" value="KRR28236.1"/>
    <property type="molecule type" value="Genomic_DNA"/>
</dbReference>
<feature type="domain" description="PpiC" evidence="16">
    <location>
        <begin position="270"/>
        <end position="357"/>
    </location>
</feature>
<evidence type="ECO:0000256" key="2">
    <source>
        <dbReference type="ARBA" id="ARBA00018370"/>
    </source>
</evidence>
<evidence type="ECO:0000256" key="10">
    <source>
        <dbReference type="ARBA" id="ARBA00031484"/>
    </source>
</evidence>
<comment type="caution">
    <text evidence="17">The sequence shown here is derived from an EMBL/GenBank/DDBJ whole genome shotgun (WGS) entry which is preliminary data.</text>
</comment>
<evidence type="ECO:0000256" key="15">
    <source>
        <dbReference type="SAM" id="Phobius"/>
    </source>
</evidence>
<dbReference type="GO" id="GO:0003755">
    <property type="term" value="F:peptidyl-prolyl cis-trans isomerase activity"/>
    <property type="evidence" value="ECO:0007669"/>
    <property type="project" value="UniProtKB-KW"/>
</dbReference>
<keyword evidence="3" id="KW-1003">Cell membrane</keyword>
<protein>
    <recommendedName>
        <fullName evidence="2">Parvulin-like PPIase</fullName>
    </recommendedName>
    <alternativeName>
        <fullName evidence="9">Peptidyl-prolyl cis-trans isomerase plp</fullName>
    </alternativeName>
    <alternativeName>
        <fullName evidence="12">Periplasmic chaperone PpiD</fullName>
    </alternativeName>
    <alternativeName>
        <fullName evidence="13">Periplasmic folding chaperone</fullName>
    </alternativeName>
    <alternativeName>
        <fullName evidence="10">Rotamase plp</fullName>
    </alternativeName>
</protein>
<evidence type="ECO:0000256" key="9">
    <source>
        <dbReference type="ARBA" id="ARBA00030642"/>
    </source>
</evidence>
<dbReference type="InterPro" id="IPR027304">
    <property type="entry name" value="Trigger_fact/SurA_dom_sf"/>
</dbReference>
<gene>
    <name evidence="17" type="ORF">CQ13_21490</name>
</gene>
<evidence type="ECO:0000256" key="4">
    <source>
        <dbReference type="ARBA" id="ARBA00022519"/>
    </source>
</evidence>
<feature type="transmembrane region" description="Helical" evidence="15">
    <location>
        <begin position="12"/>
        <end position="35"/>
    </location>
</feature>
<evidence type="ECO:0000259" key="16">
    <source>
        <dbReference type="PROSITE" id="PS50198"/>
    </source>
</evidence>
<sequence>MLRGIRKASSNWLGKIVMAVVMGVLIVSFAVWGIADIFKGFGQSSLATIGKTEISTEQFRQIYTEKLQQLSRSFGRPLTPEQARAFGLDRQVLQQTIAEAALDEQARRMGLAQSQDEAMRQIYSDPNFAGLGGKFDPARFQATIRQFGYTEQRYLAERRRVGLRRQIVGAVSAGAEPPKVLIEALARFQNEQRSMEFVKLDAAQAGTIDPPSPEALAAYFEDHKTQFRAPEYRKLSFVVISPEEIGKWTEVSDEDAKKVFEQRRDQLGTPEKREVSQMFFPNEGEAQAARSRITSGTSFDDVAKERNLNLADVDLGMIAKNAIIDPAIADAAFSLQSGEVSQPVQGRFGVALVKVGKIEPGVTPTYESVAAQVKKEIATERARAKVNEIQNKMEDERSGGANVVEASQKLGLTPVTIEAVDRSGRTPDGQPVANIPRGLDVVSQAFNSDIGVDNEPIQFAGGYVWYDVLGITPSRERSLDEVRSQVEAKWREDQISSKLRTKATEMVQKVEQGGTLAAEAAAVGAKVETATGFRRDASLSGVPSAAITAAFRTPKDGVTQTPGTGGSEWIVLRVTDVTVPPIDMASDELKKLKETLQRALTDEQVAQYVTKIESEIGTSINAAAFAQVTGANN</sequence>
<proteinExistence type="inferred from homology"/>
<dbReference type="PANTHER" id="PTHR47529">
    <property type="entry name" value="PEPTIDYL-PROLYL CIS-TRANS ISOMERASE D"/>
    <property type="match status" value="1"/>
</dbReference>
<evidence type="ECO:0000256" key="1">
    <source>
        <dbReference type="ARBA" id="ARBA00004382"/>
    </source>
</evidence>
<keyword evidence="18" id="KW-1185">Reference proteome</keyword>
<dbReference type="InterPro" id="IPR052029">
    <property type="entry name" value="PpiD_chaperone"/>
</dbReference>
<keyword evidence="6 15" id="KW-1133">Transmembrane helix</keyword>
<evidence type="ECO:0000313" key="17">
    <source>
        <dbReference type="EMBL" id="KRR28236.1"/>
    </source>
</evidence>
<evidence type="ECO:0000256" key="7">
    <source>
        <dbReference type="ARBA" id="ARBA00023136"/>
    </source>
</evidence>
<dbReference type="Pfam" id="PF13145">
    <property type="entry name" value="Rotamase_2"/>
    <property type="match status" value="1"/>
</dbReference>
<organism evidence="17 18">
    <name type="scientific">Bradyrhizobium retamae</name>
    <dbReference type="NCBI Taxonomy" id="1300035"/>
    <lineage>
        <taxon>Bacteria</taxon>
        <taxon>Pseudomonadati</taxon>
        <taxon>Pseudomonadota</taxon>
        <taxon>Alphaproteobacteria</taxon>
        <taxon>Hyphomicrobiales</taxon>
        <taxon>Nitrobacteraceae</taxon>
        <taxon>Bradyrhizobium</taxon>
    </lineage>
</organism>
<keyword evidence="14 17" id="KW-0413">Isomerase</keyword>
<dbReference type="RefSeq" id="WP_057843068.1">
    <property type="nucleotide sequence ID" value="NZ_LLYA01000101.1"/>
</dbReference>
<dbReference type="SUPFAM" id="SSF109998">
    <property type="entry name" value="Triger factor/SurA peptide-binding domain-like"/>
    <property type="match status" value="1"/>
</dbReference>
<comment type="subcellular location">
    <subcellularLocation>
        <location evidence="1">Cell inner membrane</location>
        <topology evidence="1">Single-pass type II membrane protein</topology>
        <orientation evidence="1">Periplasmic side</orientation>
    </subcellularLocation>
</comment>
<comment type="similarity">
    <text evidence="11">Belongs to the PpiD chaperone family.</text>
</comment>
<dbReference type="PANTHER" id="PTHR47529:SF1">
    <property type="entry name" value="PERIPLASMIC CHAPERONE PPID"/>
    <property type="match status" value="1"/>
</dbReference>
<dbReference type="Proteomes" id="UP000052023">
    <property type="component" value="Unassembled WGS sequence"/>
</dbReference>
<evidence type="ECO:0000256" key="6">
    <source>
        <dbReference type="ARBA" id="ARBA00022989"/>
    </source>
</evidence>
<dbReference type="SUPFAM" id="SSF54534">
    <property type="entry name" value="FKBP-like"/>
    <property type="match status" value="1"/>
</dbReference>
<dbReference type="Pfam" id="PF13624">
    <property type="entry name" value="SurA_N_3"/>
    <property type="match status" value="1"/>
</dbReference>
<keyword evidence="4" id="KW-0997">Cell inner membrane</keyword>
<evidence type="ECO:0000256" key="11">
    <source>
        <dbReference type="ARBA" id="ARBA00038408"/>
    </source>
</evidence>
<keyword evidence="5 15" id="KW-0812">Transmembrane</keyword>
<keyword evidence="8" id="KW-0143">Chaperone</keyword>
<dbReference type="PROSITE" id="PS50198">
    <property type="entry name" value="PPIC_PPIASE_2"/>
    <property type="match status" value="1"/>
</dbReference>
<keyword evidence="14" id="KW-0697">Rotamase</keyword>
<accession>A0A0R3N886</accession>
<dbReference type="InterPro" id="IPR046357">
    <property type="entry name" value="PPIase_dom_sf"/>
</dbReference>
<reference evidence="17 18" key="1">
    <citation type="submission" date="2014-03" db="EMBL/GenBank/DDBJ databases">
        <title>Bradyrhizobium valentinum sp. nov., isolated from effective nodules of Lupinus mariae-josephae, a lupine endemic of basic-lime soils in Eastern Spain.</title>
        <authorList>
            <person name="Duran D."/>
            <person name="Rey L."/>
            <person name="Navarro A."/>
            <person name="Busquets A."/>
            <person name="Imperial J."/>
            <person name="Ruiz-Argueso T."/>
        </authorList>
    </citation>
    <scope>NUCLEOTIDE SEQUENCE [LARGE SCALE GENOMIC DNA]</scope>
    <source>
        <strain evidence="17 18">Ro19</strain>
    </source>
</reference>
<dbReference type="Gene3D" id="3.10.50.40">
    <property type="match status" value="1"/>
</dbReference>
<evidence type="ECO:0000256" key="14">
    <source>
        <dbReference type="PROSITE-ProRule" id="PRU00278"/>
    </source>
</evidence>
<dbReference type="AlphaFoldDB" id="A0A0R3N886"/>
<evidence type="ECO:0000256" key="13">
    <source>
        <dbReference type="ARBA" id="ARBA00042775"/>
    </source>
</evidence>
<evidence type="ECO:0000256" key="3">
    <source>
        <dbReference type="ARBA" id="ARBA00022475"/>
    </source>
</evidence>
<evidence type="ECO:0000256" key="12">
    <source>
        <dbReference type="ARBA" id="ARBA00040743"/>
    </source>
</evidence>
<name>A0A0R3N886_9BRAD</name>
<dbReference type="GO" id="GO:0005886">
    <property type="term" value="C:plasma membrane"/>
    <property type="evidence" value="ECO:0007669"/>
    <property type="project" value="UniProtKB-SubCell"/>
</dbReference>
<keyword evidence="7 15" id="KW-0472">Membrane</keyword>